<gene>
    <name evidence="1" type="ORF">GGR37_000160</name>
</gene>
<keyword evidence="2" id="KW-1185">Reference proteome</keyword>
<organism evidence="1 2">
    <name type="scientific">Novosphingobium taihuense</name>
    <dbReference type="NCBI Taxonomy" id="260085"/>
    <lineage>
        <taxon>Bacteria</taxon>
        <taxon>Pseudomonadati</taxon>
        <taxon>Pseudomonadota</taxon>
        <taxon>Alphaproteobacteria</taxon>
        <taxon>Sphingomonadales</taxon>
        <taxon>Sphingomonadaceae</taxon>
        <taxon>Novosphingobium</taxon>
    </lineage>
</organism>
<reference evidence="1 2" key="1">
    <citation type="submission" date="2020-08" db="EMBL/GenBank/DDBJ databases">
        <title>Genomic Encyclopedia of Type Strains, Phase IV (KMG-IV): sequencing the most valuable type-strain genomes for metagenomic binning, comparative biology and taxonomic classification.</title>
        <authorList>
            <person name="Goeker M."/>
        </authorList>
    </citation>
    <scope>NUCLEOTIDE SEQUENCE [LARGE SCALE GENOMIC DNA]</scope>
    <source>
        <strain evidence="1 2">DSM 17507</strain>
    </source>
</reference>
<proteinExistence type="predicted"/>
<accession>A0A7W7ESF6</accession>
<dbReference type="EMBL" id="JACHOA010000001">
    <property type="protein sequence ID" value="MBB4611914.1"/>
    <property type="molecule type" value="Genomic_DNA"/>
</dbReference>
<name>A0A7W7ESF6_9SPHN</name>
<dbReference type="Proteomes" id="UP000538566">
    <property type="component" value="Unassembled WGS sequence"/>
</dbReference>
<protein>
    <submittedName>
        <fullName evidence="1">Uncharacterized protein</fullName>
    </submittedName>
</protein>
<evidence type="ECO:0000313" key="1">
    <source>
        <dbReference type="EMBL" id="MBB4611914.1"/>
    </source>
</evidence>
<sequence length="46" mass="5155">MASSDGFPWKGEILPTKSQKRAQIAPTRYLLEAHGQDTDYELFSGL</sequence>
<comment type="caution">
    <text evidence="1">The sequence shown here is derived from an EMBL/GenBank/DDBJ whole genome shotgun (WGS) entry which is preliminary data.</text>
</comment>
<dbReference type="AlphaFoldDB" id="A0A7W7ESF6"/>
<evidence type="ECO:0000313" key="2">
    <source>
        <dbReference type="Proteomes" id="UP000538566"/>
    </source>
</evidence>